<protein>
    <submittedName>
        <fullName evidence="5">Putative 23S rRNA methyltransferase RlmB</fullName>
        <ecNumber evidence="5">2.1.1.-</ecNumber>
    </submittedName>
</protein>
<dbReference type="GO" id="GO:0008173">
    <property type="term" value="F:RNA methyltransferase activity"/>
    <property type="evidence" value="ECO:0007669"/>
    <property type="project" value="InterPro"/>
</dbReference>
<organism evidence="5 6">
    <name type="scientific">Candidatus Nitrospira nitrificans</name>
    <dbReference type="NCBI Taxonomy" id="1742973"/>
    <lineage>
        <taxon>Bacteria</taxon>
        <taxon>Pseudomonadati</taxon>
        <taxon>Nitrospirota</taxon>
        <taxon>Nitrospiria</taxon>
        <taxon>Nitrospirales</taxon>
        <taxon>Nitrospiraceae</taxon>
        <taxon>Nitrospira</taxon>
    </lineage>
</organism>
<dbReference type="PANTHER" id="PTHR43191">
    <property type="entry name" value="RRNA METHYLTRANSFERASE 3"/>
    <property type="match status" value="1"/>
</dbReference>
<dbReference type="InterPro" id="IPR029064">
    <property type="entry name" value="Ribosomal_eL30-like_sf"/>
</dbReference>
<dbReference type="InterPro" id="IPR013123">
    <property type="entry name" value="SpoU_subst-bd"/>
</dbReference>
<reference evidence="6" key="1">
    <citation type="submission" date="2015-10" db="EMBL/GenBank/DDBJ databases">
        <authorList>
            <person name="Luecker S."/>
            <person name="Luecker S."/>
        </authorList>
    </citation>
    <scope>NUCLEOTIDE SEQUENCE [LARGE SCALE GENOMIC DNA]</scope>
</reference>
<dbReference type="Proteomes" id="UP000198736">
    <property type="component" value="Unassembled WGS sequence"/>
</dbReference>
<dbReference type="GO" id="GO:0006396">
    <property type="term" value="P:RNA processing"/>
    <property type="evidence" value="ECO:0007669"/>
    <property type="project" value="InterPro"/>
</dbReference>
<name>A0A0S4L2F7_9BACT</name>
<evidence type="ECO:0000256" key="1">
    <source>
        <dbReference type="ARBA" id="ARBA00007228"/>
    </source>
</evidence>
<evidence type="ECO:0000256" key="3">
    <source>
        <dbReference type="ARBA" id="ARBA00022679"/>
    </source>
</evidence>
<dbReference type="STRING" id="1742973.COMA2_10315"/>
<evidence type="ECO:0000313" key="6">
    <source>
        <dbReference type="Proteomes" id="UP000198736"/>
    </source>
</evidence>
<dbReference type="CDD" id="cd18095">
    <property type="entry name" value="SpoU-like_rRNA-MTase"/>
    <property type="match status" value="1"/>
</dbReference>
<dbReference type="InterPro" id="IPR053888">
    <property type="entry name" value="MRM3-like_sub_bind"/>
</dbReference>
<keyword evidence="6" id="KW-1185">Reference proteome</keyword>
<dbReference type="GO" id="GO:0005737">
    <property type="term" value="C:cytoplasm"/>
    <property type="evidence" value="ECO:0007669"/>
    <property type="project" value="UniProtKB-ARBA"/>
</dbReference>
<dbReference type="InterPro" id="IPR051259">
    <property type="entry name" value="rRNA_Methyltransferase"/>
</dbReference>
<feature type="domain" description="RNA 2-O ribose methyltransferase substrate binding" evidence="4">
    <location>
        <begin position="35"/>
        <end position="111"/>
    </location>
</feature>
<dbReference type="Pfam" id="PF22435">
    <property type="entry name" value="MRM3-like_sub_bind"/>
    <property type="match status" value="1"/>
</dbReference>
<dbReference type="GO" id="GO:0003723">
    <property type="term" value="F:RNA binding"/>
    <property type="evidence" value="ECO:0007669"/>
    <property type="project" value="InterPro"/>
</dbReference>
<dbReference type="PANTHER" id="PTHR43191:SF2">
    <property type="entry name" value="RRNA METHYLTRANSFERASE 3, MITOCHONDRIAL"/>
    <property type="match status" value="1"/>
</dbReference>
<dbReference type="AlphaFoldDB" id="A0A0S4L2F7"/>
<dbReference type="RefSeq" id="WP_090893972.1">
    <property type="nucleotide sequence ID" value="NZ_CZPZ01000001.1"/>
</dbReference>
<gene>
    <name evidence="5" type="ORF">COMA2_10315</name>
</gene>
<dbReference type="SUPFAM" id="SSF55315">
    <property type="entry name" value="L30e-like"/>
    <property type="match status" value="1"/>
</dbReference>
<dbReference type="GO" id="GO:0032259">
    <property type="term" value="P:methylation"/>
    <property type="evidence" value="ECO:0007669"/>
    <property type="project" value="UniProtKB-KW"/>
</dbReference>
<dbReference type="EMBL" id="CZPZ01000001">
    <property type="protein sequence ID" value="CUS31825.1"/>
    <property type="molecule type" value="Genomic_DNA"/>
</dbReference>
<evidence type="ECO:0000256" key="2">
    <source>
        <dbReference type="ARBA" id="ARBA00022603"/>
    </source>
</evidence>
<accession>A0A0S4L2F7</accession>
<sequence length="281" mass="30490">MAVALQLPALTRAGASRVRQLLRDKKVRSTEGAFVLEGAKSCRDLIHQSPQAILSLIVSPGFLCVETEVDRQARARLPASQFLCPDADFERLTDVEMPQGIVAVVRQPRWDETHVFKQSRVLGLYGDRLQDPANVGAIIRTAAALNLSGVWLSADSADHFSPKVVRATAGSILSLPVFHTWDWRAFSSYGCDIYSAVLDSADQVPIRTIRTIPSRLMVAVGNEGAGLTPDIVKASRVRFSIPLAEGVESLNVAATAAISAFYFSGLRFDSDSGSRRSDYSA</sequence>
<dbReference type="Pfam" id="PF00588">
    <property type="entry name" value="SpoU_methylase"/>
    <property type="match status" value="1"/>
</dbReference>
<dbReference type="SUPFAM" id="SSF75217">
    <property type="entry name" value="alpha/beta knot"/>
    <property type="match status" value="1"/>
</dbReference>
<dbReference type="EC" id="2.1.1.-" evidence="5"/>
<dbReference type="InterPro" id="IPR029026">
    <property type="entry name" value="tRNA_m1G_MTases_N"/>
</dbReference>
<evidence type="ECO:0000313" key="5">
    <source>
        <dbReference type="EMBL" id="CUS31825.1"/>
    </source>
</evidence>
<dbReference type="InterPro" id="IPR001537">
    <property type="entry name" value="SpoU_MeTrfase"/>
</dbReference>
<evidence type="ECO:0000259" key="4">
    <source>
        <dbReference type="SMART" id="SM00967"/>
    </source>
</evidence>
<comment type="similarity">
    <text evidence="1">Belongs to the class IV-like SAM-binding methyltransferase superfamily. RNA methyltransferase TrmH family.</text>
</comment>
<dbReference type="Gene3D" id="3.30.1330.30">
    <property type="match status" value="1"/>
</dbReference>
<dbReference type="SMART" id="SM00967">
    <property type="entry name" value="SpoU_sub_bind"/>
    <property type="match status" value="1"/>
</dbReference>
<keyword evidence="3 5" id="KW-0808">Transferase</keyword>
<dbReference type="InterPro" id="IPR029028">
    <property type="entry name" value="Alpha/beta_knot_MTases"/>
</dbReference>
<proteinExistence type="inferred from homology"/>
<dbReference type="Gene3D" id="3.40.1280.10">
    <property type="match status" value="1"/>
</dbReference>
<dbReference type="OrthoDB" id="9794400at2"/>
<keyword evidence="2 5" id="KW-0489">Methyltransferase</keyword>